<organism evidence="2 3">
    <name type="scientific">Maritalea porphyrae</name>
    <dbReference type="NCBI Taxonomy" id="880732"/>
    <lineage>
        <taxon>Bacteria</taxon>
        <taxon>Pseudomonadati</taxon>
        <taxon>Pseudomonadota</taxon>
        <taxon>Alphaproteobacteria</taxon>
        <taxon>Hyphomicrobiales</taxon>
        <taxon>Devosiaceae</taxon>
        <taxon>Maritalea</taxon>
    </lineage>
</organism>
<dbReference type="Proteomes" id="UP001161405">
    <property type="component" value="Unassembled WGS sequence"/>
</dbReference>
<evidence type="ECO:0000313" key="2">
    <source>
        <dbReference type="EMBL" id="GLQ18163.1"/>
    </source>
</evidence>
<evidence type="ECO:0000259" key="1">
    <source>
        <dbReference type="Pfam" id="PF09917"/>
    </source>
</evidence>
<gene>
    <name evidence="2" type="ORF">GCM10007879_24120</name>
</gene>
<proteinExistence type="predicted"/>
<evidence type="ECO:0000313" key="3">
    <source>
        <dbReference type="Proteomes" id="UP001161405"/>
    </source>
</evidence>
<sequence>MPQQMGHLANVEIWPSLNADTDQEKALFGEKLYRNSIAITMLLLAILTSPAALANDPTGTWLTKDKAEITIERCGDDFYGIVSKPAKSGLRDIRNPDPALGGRPILGMPLLRVSADIIQCKLPGELHNPFDGKM</sequence>
<dbReference type="RefSeq" id="WP_284364846.1">
    <property type="nucleotide sequence ID" value="NZ_BSNI01000002.1"/>
</dbReference>
<dbReference type="Pfam" id="PF09917">
    <property type="entry name" value="DUF2147"/>
    <property type="match status" value="1"/>
</dbReference>
<dbReference type="PANTHER" id="PTHR36919">
    <property type="entry name" value="BLR1215 PROTEIN"/>
    <property type="match status" value="1"/>
</dbReference>
<keyword evidence="3" id="KW-1185">Reference proteome</keyword>
<comment type="caution">
    <text evidence="2">The sequence shown here is derived from an EMBL/GenBank/DDBJ whole genome shotgun (WGS) entry which is preliminary data.</text>
</comment>
<protein>
    <recommendedName>
        <fullName evidence="1">DUF2147 domain-containing protein</fullName>
    </recommendedName>
</protein>
<reference evidence="2" key="1">
    <citation type="journal article" date="2014" name="Int. J. Syst. Evol. Microbiol.">
        <title>Complete genome of a new Firmicutes species belonging to the dominant human colonic microbiota ('Ruminococcus bicirculans') reveals two chromosomes and a selective capacity to utilize plant glucans.</title>
        <authorList>
            <consortium name="NISC Comparative Sequencing Program"/>
            <person name="Wegmann U."/>
            <person name="Louis P."/>
            <person name="Goesmann A."/>
            <person name="Henrissat B."/>
            <person name="Duncan S.H."/>
            <person name="Flint H.J."/>
        </authorList>
    </citation>
    <scope>NUCLEOTIDE SEQUENCE</scope>
    <source>
        <strain evidence="2">NBRC 107169</strain>
    </source>
</reference>
<accession>A0ABQ5USJ2</accession>
<dbReference type="PANTHER" id="PTHR36919:SF2">
    <property type="entry name" value="BLL6627 PROTEIN"/>
    <property type="match status" value="1"/>
</dbReference>
<dbReference type="EMBL" id="BSNI01000002">
    <property type="protein sequence ID" value="GLQ18163.1"/>
    <property type="molecule type" value="Genomic_DNA"/>
</dbReference>
<reference evidence="2" key="2">
    <citation type="submission" date="2023-01" db="EMBL/GenBank/DDBJ databases">
        <title>Draft genome sequence of Maritalea porphyrae strain NBRC 107169.</title>
        <authorList>
            <person name="Sun Q."/>
            <person name="Mori K."/>
        </authorList>
    </citation>
    <scope>NUCLEOTIDE SEQUENCE</scope>
    <source>
        <strain evidence="2">NBRC 107169</strain>
    </source>
</reference>
<dbReference type="InterPro" id="IPR019223">
    <property type="entry name" value="DUF2147"/>
</dbReference>
<feature type="domain" description="DUF2147" evidence="1">
    <location>
        <begin position="59"/>
        <end position="132"/>
    </location>
</feature>
<dbReference type="Gene3D" id="2.40.128.520">
    <property type="match status" value="1"/>
</dbReference>
<name>A0ABQ5USJ2_9HYPH</name>